<organism evidence="1 2">
    <name type="scientific">Fontibacillus panacisegetis</name>
    <dbReference type="NCBI Taxonomy" id="670482"/>
    <lineage>
        <taxon>Bacteria</taxon>
        <taxon>Bacillati</taxon>
        <taxon>Bacillota</taxon>
        <taxon>Bacilli</taxon>
        <taxon>Bacillales</taxon>
        <taxon>Paenibacillaceae</taxon>
        <taxon>Fontibacillus</taxon>
    </lineage>
</organism>
<keyword evidence="2" id="KW-1185">Reference proteome</keyword>
<gene>
    <name evidence="1" type="ORF">SAMN04488542_10456</name>
</gene>
<evidence type="ECO:0000313" key="2">
    <source>
        <dbReference type="Proteomes" id="UP000198972"/>
    </source>
</evidence>
<sequence length="201" mass="23257">MSSKEFELDRLIEKDMFDYLPKYYAPKDDEDSKPGIVVNLINQEVEELIHLNLQIKDVLKQFFIDHATWGLASWETICGIPVDNNKPDEQRRSVIKSKIRGAGTVTLSVIKNVADSFQNGEINVEENFADYEVVITFIGKRGVPPNENDVRTALREIVPAHLNLKFKYTYLLWDELDAAKLTWDELDALNMTWDQLEVWKP</sequence>
<evidence type="ECO:0000313" key="1">
    <source>
        <dbReference type="EMBL" id="SDE96816.1"/>
    </source>
</evidence>
<accession>A0A1G7H8U5</accession>
<dbReference type="Pfam" id="PF10076">
    <property type="entry name" value="Phage_Mu_Gp48"/>
    <property type="match status" value="1"/>
</dbReference>
<protein>
    <recommendedName>
        <fullName evidence="3">Phage portal protein</fullName>
    </recommendedName>
</protein>
<dbReference type="EMBL" id="FNBG01000004">
    <property type="protein sequence ID" value="SDE96816.1"/>
    <property type="molecule type" value="Genomic_DNA"/>
</dbReference>
<dbReference type="Proteomes" id="UP000198972">
    <property type="component" value="Unassembled WGS sequence"/>
</dbReference>
<evidence type="ECO:0008006" key="3">
    <source>
        <dbReference type="Google" id="ProtNLM"/>
    </source>
</evidence>
<dbReference type="AlphaFoldDB" id="A0A1G7H8U5"/>
<proteinExistence type="predicted"/>
<name>A0A1G7H8U5_9BACL</name>
<dbReference type="STRING" id="670482.SAMN04488542_10456"/>
<dbReference type="InterPro" id="IPR018755">
    <property type="entry name" value="Phage_Mu_Gp48"/>
</dbReference>
<dbReference type="RefSeq" id="WP_245742277.1">
    <property type="nucleotide sequence ID" value="NZ_FNBG01000004.1"/>
</dbReference>
<reference evidence="1 2" key="1">
    <citation type="submission" date="2016-10" db="EMBL/GenBank/DDBJ databases">
        <authorList>
            <person name="de Groot N.N."/>
        </authorList>
    </citation>
    <scope>NUCLEOTIDE SEQUENCE [LARGE SCALE GENOMIC DNA]</scope>
    <source>
        <strain evidence="1 2">DSM 28129</strain>
    </source>
</reference>